<dbReference type="Proteomes" id="UP000197032">
    <property type="component" value="Unassembled WGS sequence"/>
</dbReference>
<dbReference type="OrthoDB" id="389074at2"/>
<comment type="cofactor">
    <cofactor evidence="1 7 9">
        <name>pyridoxal 5'-phosphate</name>
        <dbReference type="ChEBI" id="CHEBI:597326"/>
    </cofactor>
</comment>
<reference evidence="12" key="1">
    <citation type="journal article" date="2017" name="Appl. Environ. Microbiol.">
        <title>Genomic analysis of Calderihabitans maritimus KKC1, a thermophilic hydrogenogenic carboxydotrophic bacterium isolated from marine sediment.</title>
        <authorList>
            <person name="Omae K."/>
            <person name="Yoneda Y."/>
            <person name="Fukuyama Y."/>
            <person name="Yoshida T."/>
            <person name="Sako Y."/>
        </authorList>
    </citation>
    <scope>NUCLEOTIDE SEQUENCE [LARGE SCALE GENOMIC DNA]</scope>
    <source>
        <strain evidence="12">KKC1</strain>
    </source>
</reference>
<protein>
    <submittedName>
        <fullName evidence="11">Class V aminotransferase</fullName>
    </submittedName>
</protein>
<evidence type="ECO:0000256" key="8">
    <source>
        <dbReference type="RuleBase" id="RU004075"/>
    </source>
</evidence>
<dbReference type="InterPro" id="IPR015421">
    <property type="entry name" value="PyrdxlP-dep_Trfase_major"/>
</dbReference>
<dbReference type="SUPFAM" id="SSF53383">
    <property type="entry name" value="PLP-dependent transferases"/>
    <property type="match status" value="1"/>
</dbReference>
<organism evidence="11 12">
    <name type="scientific">Calderihabitans maritimus</name>
    <dbReference type="NCBI Taxonomy" id="1246530"/>
    <lineage>
        <taxon>Bacteria</taxon>
        <taxon>Bacillati</taxon>
        <taxon>Bacillota</taxon>
        <taxon>Clostridia</taxon>
        <taxon>Neomoorellales</taxon>
        <taxon>Calderihabitantaceae</taxon>
        <taxon>Calderihabitans</taxon>
    </lineage>
</organism>
<dbReference type="InterPro" id="IPR015424">
    <property type="entry name" value="PyrdxlP-dep_Trfase"/>
</dbReference>
<feature type="binding site" evidence="6">
    <location>
        <position position="337"/>
    </location>
    <ligand>
        <name>substrate</name>
    </ligand>
</feature>
<proteinExistence type="inferred from homology"/>
<accession>A0A1Z5HW53</accession>
<evidence type="ECO:0000259" key="10">
    <source>
        <dbReference type="Pfam" id="PF00266"/>
    </source>
</evidence>
<feature type="domain" description="Aminotransferase class V" evidence="10">
    <location>
        <begin position="27"/>
        <end position="328"/>
    </location>
</feature>
<dbReference type="InterPro" id="IPR000192">
    <property type="entry name" value="Aminotrans_V_dom"/>
</dbReference>
<dbReference type="PIRSF" id="PIRSF000524">
    <property type="entry name" value="SPT"/>
    <property type="match status" value="1"/>
</dbReference>
<dbReference type="PANTHER" id="PTHR21152:SF40">
    <property type="entry name" value="ALANINE--GLYOXYLATE AMINOTRANSFERASE"/>
    <property type="match status" value="1"/>
</dbReference>
<keyword evidence="5 7" id="KW-0663">Pyridoxal phosphate</keyword>
<keyword evidence="4 11" id="KW-0808">Transferase</keyword>
<name>A0A1Z5HW53_9FIRM</name>
<dbReference type="Pfam" id="PF00266">
    <property type="entry name" value="Aminotran_5"/>
    <property type="match status" value="1"/>
</dbReference>
<dbReference type="GO" id="GO:0008453">
    <property type="term" value="F:alanine-glyoxylate transaminase activity"/>
    <property type="evidence" value="ECO:0007669"/>
    <property type="project" value="TreeGrafter"/>
</dbReference>
<evidence type="ECO:0000256" key="5">
    <source>
        <dbReference type="ARBA" id="ARBA00022898"/>
    </source>
</evidence>
<keyword evidence="12" id="KW-1185">Reference proteome</keyword>
<dbReference type="Gene3D" id="3.90.1150.10">
    <property type="entry name" value="Aspartate Aminotransferase, domain 1"/>
    <property type="match status" value="1"/>
</dbReference>
<sequence length="392" mass="42883">MREDQIFLLPGPTPVPPQSLRSMSSPMINHRGPAFKEILEEVTPQIQKIMETKNDVFILTASGTGGMEAAVANFTSPGDKVLVASIGSFGERFKKICERYGTVVDFIDFPWGTAIDPEVIREKLNKDKKREIKAIFLQHNETSTGVINDLKAVSEARGEHPALLIVDAVSGLAAGELKTDAWNLDVVISGSQKAFMIPPGLAMISVSQRAWEVAQKSTNPVFYFDLKQYKEFLSKGQTPWTPAISLFYALKESLQLMLEEGLDNILKRHRLHRDMVRAGVKAIGLELLASDEVASPAVTAVIAPEGIQVNAIRSLMQNKYNVALAGGQGKLKNKIFRIGHLGYVKPTDIFAALASLELVLTELGLKVDLGVGVRAAQRVLLERSGENAHTSQ</sequence>
<feature type="modified residue" description="N6-(pyridoxal phosphate)lysine" evidence="7">
    <location>
        <position position="193"/>
    </location>
</feature>
<dbReference type="InterPro" id="IPR020578">
    <property type="entry name" value="Aminotrans_V_PyrdxlP_BS"/>
</dbReference>
<evidence type="ECO:0000256" key="6">
    <source>
        <dbReference type="PIRSR" id="PIRSR000524-1"/>
    </source>
</evidence>
<comment type="caution">
    <text evidence="11">The sequence shown here is derived from an EMBL/GenBank/DDBJ whole genome shotgun (WGS) entry which is preliminary data.</text>
</comment>
<dbReference type="PANTHER" id="PTHR21152">
    <property type="entry name" value="AMINOTRANSFERASE CLASS V"/>
    <property type="match status" value="1"/>
</dbReference>
<keyword evidence="3 11" id="KW-0032">Aminotransferase</keyword>
<dbReference type="GO" id="GO:0004760">
    <property type="term" value="F:L-serine-pyruvate transaminase activity"/>
    <property type="evidence" value="ECO:0007669"/>
    <property type="project" value="TreeGrafter"/>
</dbReference>
<dbReference type="FunFam" id="3.40.640.10:FF:000027">
    <property type="entry name" value="Serine--pyruvate aminotransferase, mitochondrial"/>
    <property type="match status" value="1"/>
</dbReference>
<evidence type="ECO:0000256" key="4">
    <source>
        <dbReference type="ARBA" id="ARBA00022679"/>
    </source>
</evidence>
<evidence type="ECO:0000256" key="2">
    <source>
        <dbReference type="ARBA" id="ARBA00009236"/>
    </source>
</evidence>
<dbReference type="Gene3D" id="3.40.640.10">
    <property type="entry name" value="Type I PLP-dependent aspartate aminotransferase-like (Major domain)"/>
    <property type="match status" value="1"/>
</dbReference>
<dbReference type="RefSeq" id="WP_088554729.1">
    <property type="nucleotide sequence ID" value="NZ_BDGJ01000168.1"/>
</dbReference>
<evidence type="ECO:0000256" key="3">
    <source>
        <dbReference type="ARBA" id="ARBA00022576"/>
    </source>
</evidence>
<gene>
    <name evidence="11" type="ORF">KKC1_27660</name>
</gene>
<comment type="similarity">
    <text evidence="2 8">Belongs to the class-V pyridoxal-phosphate-dependent aminotransferase family.</text>
</comment>
<evidence type="ECO:0000256" key="1">
    <source>
        <dbReference type="ARBA" id="ARBA00001933"/>
    </source>
</evidence>
<evidence type="ECO:0000313" key="12">
    <source>
        <dbReference type="Proteomes" id="UP000197032"/>
    </source>
</evidence>
<dbReference type="AlphaFoldDB" id="A0A1Z5HW53"/>
<dbReference type="EMBL" id="BDGJ01000168">
    <property type="protein sequence ID" value="GAW93638.1"/>
    <property type="molecule type" value="Genomic_DNA"/>
</dbReference>
<dbReference type="InterPro" id="IPR015422">
    <property type="entry name" value="PyrdxlP-dep_Trfase_small"/>
</dbReference>
<dbReference type="PROSITE" id="PS00595">
    <property type="entry name" value="AA_TRANSFER_CLASS_5"/>
    <property type="match status" value="1"/>
</dbReference>
<evidence type="ECO:0000256" key="7">
    <source>
        <dbReference type="PIRSR" id="PIRSR000524-50"/>
    </source>
</evidence>
<dbReference type="FunFam" id="3.90.1150.10:FF:000031">
    <property type="entry name" value="Serine--glyoxylate aminotransferase"/>
    <property type="match status" value="1"/>
</dbReference>
<evidence type="ECO:0000313" key="11">
    <source>
        <dbReference type="EMBL" id="GAW93638.1"/>
    </source>
</evidence>
<evidence type="ECO:0000256" key="9">
    <source>
        <dbReference type="RuleBase" id="RU004504"/>
    </source>
</evidence>
<dbReference type="GO" id="GO:0019265">
    <property type="term" value="P:glycine biosynthetic process, by transamination of glyoxylate"/>
    <property type="evidence" value="ECO:0007669"/>
    <property type="project" value="TreeGrafter"/>
</dbReference>
<dbReference type="InterPro" id="IPR024169">
    <property type="entry name" value="SP_NH2Trfase/AEP_transaminase"/>
</dbReference>